<dbReference type="EMBL" id="JWZX01002486">
    <property type="protein sequence ID" value="KOO28959.1"/>
    <property type="molecule type" value="Genomic_DNA"/>
</dbReference>
<gene>
    <name evidence="3" type="ORF">Ctob_013688</name>
    <name evidence="2" type="ORF">Ctob_014998</name>
</gene>
<dbReference type="AlphaFoldDB" id="A0A0M0JWG9"/>
<keyword evidence="1" id="KW-0812">Transmembrane</keyword>
<dbReference type="OrthoDB" id="35279at2759"/>
<evidence type="ECO:0000313" key="2">
    <source>
        <dbReference type="EMBL" id="KOO28959.1"/>
    </source>
</evidence>
<dbReference type="Proteomes" id="UP000037460">
    <property type="component" value="Unassembled WGS sequence"/>
</dbReference>
<organism evidence="3 4">
    <name type="scientific">Chrysochromulina tobinii</name>
    <dbReference type="NCBI Taxonomy" id="1460289"/>
    <lineage>
        <taxon>Eukaryota</taxon>
        <taxon>Haptista</taxon>
        <taxon>Haptophyta</taxon>
        <taxon>Prymnesiophyceae</taxon>
        <taxon>Prymnesiales</taxon>
        <taxon>Chrysochromulinaceae</taxon>
        <taxon>Chrysochromulina</taxon>
    </lineage>
</organism>
<accession>A0A0M0JWG9</accession>
<proteinExistence type="predicted"/>
<dbReference type="EMBL" id="JWZX01002107">
    <property type="protein sequence ID" value="KOO30986.1"/>
    <property type="molecule type" value="Genomic_DNA"/>
</dbReference>
<keyword evidence="1" id="KW-0472">Membrane</keyword>
<comment type="caution">
    <text evidence="3">The sequence shown here is derived from an EMBL/GenBank/DDBJ whole genome shotgun (WGS) entry which is preliminary data.</text>
</comment>
<reference evidence="4" key="2">
    <citation type="journal article" date="2015" name="PLoS Genet.">
        <title>Genome Sequence and Transcriptome Analyses of Chrysochromulina tobin: Metabolic Tools for Enhanced Algal Fitness in the Prominent Order Prymnesiales (Haptophyceae).</title>
        <authorList>
            <person name="Hovde B.T."/>
            <person name="Deodato C.R."/>
            <person name="Hunsperger H.M."/>
            <person name="Ryken S.A."/>
            <person name="Yost W."/>
            <person name="Jha R.K."/>
            <person name="Patterson J."/>
            <person name="Monnat R.J. Jr."/>
            <person name="Barlow S.B."/>
            <person name="Starkenburg S.R."/>
            <person name="Cattolico R.A."/>
        </authorList>
    </citation>
    <scope>NUCLEOTIDE SEQUENCE</scope>
    <source>
        <strain evidence="4">CCMP291</strain>
    </source>
</reference>
<keyword evidence="4" id="KW-1185">Reference proteome</keyword>
<protein>
    <recommendedName>
        <fullName evidence="5">Alpha-L-glutamate ligase-related protein ATP-grasp domain-containing protein</fullName>
    </recommendedName>
</protein>
<evidence type="ECO:0008006" key="5">
    <source>
        <dbReference type="Google" id="ProtNLM"/>
    </source>
</evidence>
<name>A0A0M0JWG9_9EUKA</name>
<feature type="transmembrane region" description="Helical" evidence="1">
    <location>
        <begin position="94"/>
        <end position="114"/>
    </location>
</feature>
<evidence type="ECO:0000313" key="4">
    <source>
        <dbReference type="Proteomes" id="UP000037460"/>
    </source>
</evidence>
<sequence>MLASAALSAYWRGLYLCLLKGARYQNLRTALPELEPAACLQIYWLALHVRLWGEPHYRSGTFANDARKNLRNVAIPGTGIPLSLLFYVQPICFLFMWLGVPLVALGAAIVGFVYRGAPLGASFAEALLTPRDWFSYWRLNCVLASYHARKTANPGYALEDKLTFLEAAEREGVPVSPWLRHPKIVVKHRNEEGERVLGLAEASDLVTRAHKKLMPGVPLCGWDVAMTEPEGMLLLEGNLSCNFFRATFDEAAYCAFAESVLRFVEGA</sequence>
<reference evidence="3" key="1">
    <citation type="submission" date="2014-12" db="EMBL/GenBank/DDBJ databases">
        <title>Draft genome of the oleaginous, mixotrophic haptophyte, Chrysochromulina tobin.</title>
        <authorList>
            <person name="Hovde B.T."/>
            <person name="Starkenburg S.R."/>
            <person name="Cattolico R.A."/>
        </authorList>
    </citation>
    <scope>NUCLEOTIDE SEQUENCE</scope>
    <source>
        <strain evidence="3">CCMP291</strain>
    </source>
</reference>
<evidence type="ECO:0000313" key="3">
    <source>
        <dbReference type="EMBL" id="KOO30986.1"/>
    </source>
</evidence>
<keyword evidence="1" id="KW-1133">Transmembrane helix</keyword>
<evidence type="ECO:0000256" key="1">
    <source>
        <dbReference type="SAM" id="Phobius"/>
    </source>
</evidence>